<dbReference type="InterPro" id="IPR000073">
    <property type="entry name" value="AB_hydrolase_1"/>
</dbReference>
<evidence type="ECO:0000259" key="1">
    <source>
        <dbReference type="Pfam" id="PF12697"/>
    </source>
</evidence>
<keyword evidence="3" id="KW-1185">Reference proteome</keyword>
<dbReference type="RefSeq" id="WP_311036320.1">
    <property type="nucleotide sequence ID" value="NZ_CP117522.1"/>
</dbReference>
<evidence type="ECO:0000313" key="3">
    <source>
        <dbReference type="Proteomes" id="UP001305606"/>
    </source>
</evidence>
<dbReference type="InterPro" id="IPR029058">
    <property type="entry name" value="AB_hydrolase_fold"/>
</dbReference>
<dbReference type="Gene3D" id="3.40.50.1820">
    <property type="entry name" value="alpha/beta hydrolase"/>
    <property type="match status" value="1"/>
</dbReference>
<gene>
    <name evidence="2" type="ORF">PS467_19195</name>
</gene>
<proteinExistence type="predicted"/>
<protein>
    <submittedName>
        <fullName evidence="2">Alpha/beta hydrolase</fullName>
    </submittedName>
</protein>
<dbReference type="EMBL" id="CP117522">
    <property type="protein sequence ID" value="WNE97304.1"/>
    <property type="molecule type" value="Genomic_DNA"/>
</dbReference>
<dbReference type="InterPro" id="IPR050266">
    <property type="entry name" value="AB_hydrolase_sf"/>
</dbReference>
<dbReference type="Pfam" id="PF12697">
    <property type="entry name" value="Abhydrolase_6"/>
    <property type="match status" value="1"/>
</dbReference>
<accession>A0ABY9UZS0</accession>
<name>A0ABY9UZS0_9ACTN</name>
<keyword evidence="2" id="KW-0378">Hydrolase</keyword>
<dbReference type="PANTHER" id="PTHR43798:SF33">
    <property type="entry name" value="HYDROLASE, PUTATIVE (AFU_ORTHOLOGUE AFUA_2G14860)-RELATED"/>
    <property type="match status" value="1"/>
</dbReference>
<organism evidence="2 3">
    <name type="scientific">Streptomyces luomodiensis</name>
    <dbReference type="NCBI Taxonomy" id="3026192"/>
    <lineage>
        <taxon>Bacteria</taxon>
        <taxon>Bacillati</taxon>
        <taxon>Actinomycetota</taxon>
        <taxon>Actinomycetes</taxon>
        <taxon>Kitasatosporales</taxon>
        <taxon>Streptomycetaceae</taxon>
        <taxon>Streptomyces</taxon>
    </lineage>
</organism>
<dbReference type="GO" id="GO:0016787">
    <property type="term" value="F:hydrolase activity"/>
    <property type="evidence" value="ECO:0007669"/>
    <property type="project" value="UniProtKB-KW"/>
</dbReference>
<feature type="domain" description="AB hydrolase-1" evidence="1">
    <location>
        <begin position="4"/>
        <end position="231"/>
    </location>
</feature>
<dbReference type="PANTHER" id="PTHR43798">
    <property type="entry name" value="MONOACYLGLYCEROL LIPASE"/>
    <property type="match status" value="1"/>
</dbReference>
<evidence type="ECO:0000313" key="2">
    <source>
        <dbReference type="EMBL" id="WNE97304.1"/>
    </source>
</evidence>
<dbReference type="Proteomes" id="UP001305606">
    <property type="component" value="Chromosome"/>
</dbReference>
<dbReference type="SUPFAM" id="SSF53474">
    <property type="entry name" value="alpha/beta-Hydrolases"/>
    <property type="match status" value="1"/>
</dbReference>
<reference evidence="2 3" key="1">
    <citation type="submission" date="2023-02" db="EMBL/GenBank/DDBJ databases">
        <title>Streptomyces sp. SCA4-21 with antifungal activity against Fusarium oxysporum f. sp. cubense, Streptomyces sp. SCA2-17 with antifungal activity against Fusarium oxysporum f. sp. cubense.</title>
        <authorList>
            <person name="Qi D."/>
        </authorList>
    </citation>
    <scope>NUCLEOTIDE SEQUENCE [LARGE SCALE GENOMIC DNA]</scope>
    <source>
        <strain evidence="2 3">SCA4-21</strain>
    </source>
</reference>
<sequence>MKRIVLLHGLGNSSGIWTGLAAHWRPDVRIHAPDLPWTGMGIAEWRHERDSARLVEEVLAATPGGGADLVVAHSFSSVLLLELLARRALAGNPLDVPGVVLVNPFYRRAADDFEWGMMAPLLDSFPQTMSEGIRLQSGDRPIQPELRADIARRLCEWVGPYGWLRFLDAYLGTPLIRVAAIDTPCLVIGGDQDATADVAQARTLAAELPRGRVRVLPGGGHFPMLERPAWFTGVLHDFLDRCDLSPVAGT</sequence>